<feature type="region of interest" description="Disordered" evidence="1">
    <location>
        <begin position="1"/>
        <end position="168"/>
    </location>
</feature>
<dbReference type="Proteomes" id="UP000256690">
    <property type="component" value="Unassembled WGS sequence"/>
</dbReference>
<accession>A0A3D8RYU1</accession>
<dbReference type="Pfam" id="PF12511">
    <property type="entry name" value="DUF3716"/>
    <property type="match status" value="1"/>
</dbReference>
<feature type="compositionally biased region" description="Basic and acidic residues" evidence="1">
    <location>
        <begin position="1"/>
        <end position="15"/>
    </location>
</feature>
<feature type="compositionally biased region" description="Low complexity" evidence="1">
    <location>
        <begin position="323"/>
        <end position="388"/>
    </location>
</feature>
<dbReference type="STRING" id="1810919.A0A3D8RYU1"/>
<evidence type="ECO:0000313" key="3">
    <source>
        <dbReference type="Proteomes" id="UP000256690"/>
    </source>
</evidence>
<feature type="compositionally biased region" description="Basic and acidic residues" evidence="1">
    <location>
        <begin position="620"/>
        <end position="644"/>
    </location>
</feature>
<feature type="compositionally biased region" description="Polar residues" evidence="1">
    <location>
        <begin position="145"/>
        <end position="164"/>
    </location>
</feature>
<protein>
    <submittedName>
        <fullName evidence="2">Uncharacterized protein</fullName>
    </submittedName>
</protein>
<evidence type="ECO:0000256" key="1">
    <source>
        <dbReference type="SAM" id="MobiDB-lite"/>
    </source>
</evidence>
<dbReference type="RefSeq" id="XP_026603919.1">
    <property type="nucleotide sequence ID" value="XM_026748087.1"/>
</dbReference>
<dbReference type="InterPro" id="IPR022190">
    <property type="entry name" value="DUF3716"/>
</dbReference>
<reference evidence="2 3" key="1">
    <citation type="journal article" date="2018" name="IMA Fungus">
        <title>IMA Genome-F 9: Draft genome sequence of Annulohypoxylon stygium, Aspergillus mulundensis, Berkeleyomyces basicola (syn. Thielaviopsis basicola), Ceratocystis smalleyi, two Cercospora beticola strains, Coleophoma cylindrospora, Fusarium fracticaudum, Phialophora cf. hyalina, and Morchella septimelata.</title>
        <authorList>
            <person name="Wingfield B.D."/>
            <person name="Bills G.F."/>
            <person name="Dong Y."/>
            <person name="Huang W."/>
            <person name="Nel W.J."/>
            <person name="Swalarsk-Parry B.S."/>
            <person name="Vaghefi N."/>
            <person name="Wilken P.M."/>
            <person name="An Z."/>
            <person name="de Beer Z.W."/>
            <person name="De Vos L."/>
            <person name="Chen L."/>
            <person name="Duong T.A."/>
            <person name="Gao Y."/>
            <person name="Hammerbacher A."/>
            <person name="Kikkert J.R."/>
            <person name="Li Y."/>
            <person name="Li H."/>
            <person name="Li K."/>
            <person name="Li Q."/>
            <person name="Liu X."/>
            <person name="Ma X."/>
            <person name="Naidoo K."/>
            <person name="Pethybridge S.J."/>
            <person name="Sun J."/>
            <person name="Steenkamp E.T."/>
            <person name="van der Nest M.A."/>
            <person name="van Wyk S."/>
            <person name="Wingfield M.J."/>
            <person name="Xiong C."/>
            <person name="Yue Q."/>
            <person name="Zhang X."/>
        </authorList>
    </citation>
    <scope>NUCLEOTIDE SEQUENCE [LARGE SCALE GENOMIC DNA]</scope>
    <source>
        <strain evidence="2 3">DSM 5745</strain>
    </source>
</reference>
<dbReference type="AlphaFoldDB" id="A0A3D8RYU1"/>
<gene>
    <name evidence="2" type="ORF">DSM5745_06071</name>
</gene>
<sequence length="652" mass="69832">MDKTSADKDTSKGNSDRGTPSTTVPASTFAFAPGGSPFVQRDNRGNMIMNTRQNARRVHGTRPRMRPAGTSPGPASVRALEPKVSDMRRGETRLRDEPQRDGQSGRKDAKSNDENVNKDEHANGSAASASISRVSLPKSKLPPTRAQSEKPNSTLTSSIRSSPGFQGIDASENAPIYDPGMNDRTIDIHATHPVRRPLDWLVTKRPAALIPRWQGDRRDLKAAFIQTRGPIAMTACTNCQEGKGMWKKCVERIQLEWRKSACANCVQSGQRCSNDVESAPLTADSDNAPASQLPMQETPSQTASTQTAPMQEISSLKTSSQETASLKTSSLKTSSPKKLSQKIASQETASQKTASEKTASTKTSLQEPASQKTSSHKTSSQEPASQKTSSHKTFSHKTSSHETSSQEPADILTQDILTQNILTRNILAGASLAEDILTQDILTQDILTQDILTQDILTQDILTQNILAGASLAKDILLAKDNLTQDILAGASLAEDFLAKDTLRESILAGDSLAEGTVQGHSEPSQPRGKRTPASENPSSQESQPAPSVLAAISAARPRTASTTTGANATLASATPAPGIASGTSAGRPFFDLGKSLSKRKNHIRRVTIDKATGNPLPLKEGDAKEPPRLKRPATEMDESSERTKKQKTKSG</sequence>
<comment type="caution">
    <text evidence="2">The sequence shown here is derived from an EMBL/GenBank/DDBJ whole genome shotgun (WGS) entry which is preliminary data.</text>
</comment>
<feature type="region of interest" description="Disordered" evidence="1">
    <location>
        <begin position="277"/>
        <end position="410"/>
    </location>
</feature>
<evidence type="ECO:0000313" key="2">
    <source>
        <dbReference type="EMBL" id="RDW79219.1"/>
    </source>
</evidence>
<feature type="compositionally biased region" description="Polar residues" evidence="1">
    <location>
        <begin position="534"/>
        <end position="546"/>
    </location>
</feature>
<feature type="region of interest" description="Disordered" evidence="1">
    <location>
        <begin position="605"/>
        <end position="652"/>
    </location>
</feature>
<organism evidence="2 3">
    <name type="scientific">Aspergillus mulundensis</name>
    <dbReference type="NCBI Taxonomy" id="1810919"/>
    <lineage>
        <taxon>Eukaryota</taxon>
        <taxon>Fungi</taxon>
        <taxon>Dikarya</taxon>
        <taxon>Ascomycota</taxon>
        <taxon>Pezizomycotina</taxon>
        <taxon>Eurotiomycetes</taxon>
        <taxon>Eurotiomycetidae</taxon>
        <taxon>Eurotiales</taxon>
        <taxon>Aspergillaceae</taxon>
        <taxon>Aspergillus</taxon>
        <taxon>Aspergillus subgen. Nidulantes</taxon>
    </lineage>
</organism>
<proteinExistence type="predicted"/>
<feature type="compositionally biased region" description="Polar residues" evidence="1">
    <location>
        <begin position="16"/>
        <end position="26"/>
    </location>
</feature>
<feature type="compositionally biased region" description="Polar residues" evidence="1">
    <location>
        <begin position="284"/>
        <end position="322"/>
    </location>
</feature>
<dbReference type="GeneID" id="38116441"/>
<feature type="compositionally biased region" description="Basic residues" evidence="1">
    <location>
        <begin position="54"/>
        <end position="65"/>
    </location>
</feature>
<keyword evidence="3" id="KW-1185">Reference proteome</keyword>
<dbReference type="EMBL" id="PVWQ01000006">
    <property type="protein sequence ID" value="RDW79219.1"/>
    <property type="molecule type" value="Genomic_DNA"/>
</dbReference>
<feature type="compositionally biased region" description="Low complexity" evidence="1">
    <location>
        <begin position="551"/>
        <end position="567"/>
    </location>
</feature>
<dbReference type="OrthoDB" id="10069414at2759"/>
<feature type="compositionally biased region" description="Basic and acidic residues" evidence="1">
    <location>
        <begin position="80"/>
        <end position="122"/>
    </location>
</feature>
<feature type="region of interest" description="Disordered" evidence="1">
    <location>
        <begin position="512"/>
        <end position="586"/>
    </location>
</feature>
<name>A0A3D8RYU1_9EURO</name>